<dbReference type="InterPro" id="IPR028087">
    <property type="entry name" value="Tad_N"/>
</dbReference>
<evidence type="ECO:0000313" key="4">
    <source>
        <dbReference type="Proteomes" id="UP000597459"/>
    </source>
</evidence>
<comment type="caution">
    <text evidence="3">The sequence shown here is derived from an EMBL/GenBank/DDBJ whole genome shotgun (WGS) entry which is preliminary data.</text>
</comment>
<dbReference type="RefSeq" id="WP_166312605.1">
    <property type="nucleotide sequence ID" value="NZ_WOTH01000001.1"/>
</dbReference>
<gene>
    <name evidence="3" type="ORF">GOB87_00605</name>
</gene>
<evidence type="ECO:0000313" key="3">
    <source>
        <dbReference type="EMBL" id="NHO52469.1"/>
    </source>
</evidence>
<evidence type="ECO:0000259" key="2">
    <source>
        <dbReference type="Pfam" id="PF13400"/>
    </source>
</evidence>
<dbReference type="EMBL" id="WOTH01000001">
    <property type="protein sequence ID" value="NHO52469.1"/>
    <property type="molecule type" value="Genomic_DNA"/>
</dbReference>
<proteinExistence type="predicted"/>
<sequence length="416" mass="44470">MNGRSRQYFQHLFRSVWSAVLARFPCSVVRPLVQDCSGGITAIVGLSLGVLLMAFACATTLGEANVVKSDLQSAVDAAVLAGARSNDTTTKTTHMQSVFWLNFARNGASGGTGPGGSVATITSLEASDKTVSMTASATVSVIPYTHAFDLPVRASASAQASTTGVEMALVIDNTGSLGHSGMQATRDGAKALIEAVLPDDSVKDTWISIVPFGAVVNFGPTHTNWLSSSFNEEAYSPTSWEGCMMARTDGGHDRDDATPSEAPFDAFIYPSTYPQWGRFGWTYTWGGNSVVLASPSKGQKPGDNSWDRSNPASISETYNYPESPSYPGSSIYTSNASNPIGWFATGPNLGCPYQPIIPETSDQATLLAAIDNMRMVWRGGTMINTGLQAGWLTISSNWQGWWGTQTSRRLRARPRR</sequence>
<keyword evidence="1" id="KW-0472">Membrane</keyword>
<protein>
    <recommendedName>
        <fullName evidence="2">Putative Flp pilus-assembly TadG-like N-terminal domain-containing protein</fullName>
    </recommendedName>
</protein>
<keyword evidence="1" id="KW-1133">Transmembrane helix</keyword>
<name>A0A967B3B8_9PROT</name>
<dbReference type="SUPFAM" id="SSF53300">
    <property type="entry name" value="vWA-like"/>
    <property type="match status" value="1"/>
</dbReference>
<reference evidence="3" key="1">
    <citation type="submission" date="2019-11" db="EMBL/GenBank/DDBJ databases">
        <title>Description of new Acetobacter species.</title>
        <authorList>
            <person name="Cleenwerck I."/>
            <person name="Sombolestani A.S."/>
        </authorList>
    </citation>
    <scope>NUCLEOTIDE SEQUENCE</scope>
    <source>
        <strain evidence="3">LMG 1626</strain>
    </source>
</reference>
<dbReference type="Pfam" id="PF13400">
    <property type="entry name" value="Tad"/>
    <property type="match status" value="1"/>
</dbReference>
<dbReference type="InterPro" id="IPR036465">
    <property type="entry name" value="vWFA_dom_sf"/>
</dbReference>
<organism evidence="3 4">
    <name type="scientific">Acetobacter estunensis</name>
    <dbReference type="NCBI Taxonomy" id="104097"/>
    <lineage>
        <taxon>Bacteria</taxon>
        <taxon>Pseudomonadati</taxon>
        <taxon>Pseudomonadota</taxon>
        <taxon>Alphaproteobacteria</taxon>
        <taxon>Acetobacterales</taxon>
        <taxon>Acetobacteraceae</taxon>
        <taxon>Acetobacter</taxon>
    </lineage>
</organism>
<dbReference type="Proteomes" id="UP000597459">
    <property type="component" value="Unassembled WGS sequence"/>
</dbReference>
<keyword evidence="4" id="KW-1185">Reference proteome</keyword>
<feature type="domain" description="Putative Flp pilus-assembly TadG-like N-terminal" evidence="2">
    <location>
        <begin position="38"/>
        <end position="84"/>
    </location>
</feature>
<dbReference type="AlphaFoldDB" id="A0A967B3B8"/>
<feature type="transmembrane region" description="Helical" evidence="1">
    <location>
        <begin position="39"/>
        <end position="61"/>
    </location>
</feature>
<keyword evidence="1" id="KW-0812">Transmembrane</keyword>
<accession>A0A967B3B8</accession>
<evidence type="ECO:0000256" key="1">
    <source>
        <dbReference type="SAM" id="Phobius"/>
    </source>
</evidence>